<dbReference type="InterPro" id="IPR016171">
    <property type="entry name" value="Vanillyl_alc_oxidase_C-sub2"/>
</dbReference>
<evidence type="ECO:0000256" key="2">
    <source>
        <dbReference type="ARBA" id="ARBA00022827"/>
    </source>
</evidence>
<name>X1SCP0_9ZZZZ</name>
<keyword evidence="3" id="KW-1133">Transmembrane helix</keyword>
<dbReference type="GO" id="GO:0050660">
    <property type="term" value="F:flavin adenine dinucleotide binding"/>
    <property type="evidence" value="ECO:0007669"/>
    <property type="project" value="InterPro"/>
</dbReference>
<proteinExistence type="predicted"/>
<evidence type="ECO:0000256" key="3">
    <source>
        <dbReference type="SAM" id="Phobius"/>
    </source>
</evidence>
<dbReference type="Gene3D" id="1.10.45.10">
    <property type="entry name" value="Vanillyl-alcohol Oxidase, Chain A, domain 4"/>
    <property type="match status" value="1"/>
</dbReference>
<dbReference type="InterPro" id="IPR016164">
    <property type="entry name" value="FAD-linked_Oxase-like_C"/>
</dbReference>
<protein>
    <submittedName>
        <fullName evidence="4">Uncharacterized protein</fullName>
    </submittedName>
</protein>
<evidence type="ECO:0000256" key="1">
    <source>
        <dbReference type="ARBA" id="ARBA00022630"/>
    </source>
</evidence>
<sequence length="86" mass="9880">HNAVNMRGIHNEGLDVMRDIRLSLDKQNILNPGKTTHPRIPGIFVYMFMFMMKTVPFLVRFILDTMKYIPTGLLRFAFGIVGGNIK</sequence>
<evidence type="ECO:0000313" key="4">
    <source>
        <dbReference type="EMBL" id="GAI76896.1"/>
    </source>
</evidence>
<comment type="caution">
    <text evidence="4">The sequence shown here is derived from an EMBL/GenBank/DDBJ whole genome shotgun (WGS) entry which is preliminary data.</text>
</comment>
<feature type="non-terminal residue" evidence="4">
    <location>
        <position position="1"/>
    </location>
</feature>
<gene>
    <name evidence="4" type="ORF">S12H4_25731</name>
</gene>
<dbReference type="SUPFAM" id="SSF55103">
    <property type="entry name" value="FAD-linked oxidases, C-terminal domain"/>
    <property type="match status" value="1"/>
</dbReference>
<feature type="transmembrane region" description="Helical" evidence="3">
    <location>
        <begin position="43"/>
        <end position="63"/>
    </location>
</feature>
<dbReference type="AlphaFoldDB" id="X1SCP0"/>
<dbReference type="GO" id="GO:0003824">
    <property type="term" value="F:catalytic activity"/>
    <property type="evidence" value="ECO:0007669"/>
    <property type="project" value="InterPro"/>
</dbReference>
<keyword evidence="2" id="KW-0274">FAD</keyword>
<organism evidence="4">
    <name type="scientific">marine sediment metagenome</name>
    <dbReference type="NCBI Taxonomy" id="412755"/>
    <lineage>
        <taxon>unclassified sequences</taxon>
        <taxon>metagenomes</taxon>
        <taxon>ecological metagenomes</taxon>
    </lineage>
</organism>
<keyword evidence="1" id="KW-0285">Flavoprotein</keyword>
<accession>X1SCP0</accession>
<keyword evidence="3" id="KW-0812">Transmembrane</keyword>
<reference evidence="4" key="1">
    <citation type="journal article" date="2014" name="Front. Microbiol.">
        <title>High frequency of phylogenetically diverse reductive dehalogenase-homologous genes in deep subseafloor sedimentary metagenomes.</title>
        <authorList>
            <person name="Kawai M."/>
            <person name="Futagami T."/>
            <person name="Toyoda A."/>
            <person name="Takaki Y."/>
            <person name="Nishi S."/>
            <person name="Hori S."/>
            <person name="Arai W."/>
            <person name="Tsubouchi T."/>
            <person name="Morono Y."/>
            <person name="Uchiyama I."/>
            <person name="Ito T."/>
            <person name="Fujiyama A."/>
            <person name="Inagaki F."/>
            <person name="Takami H."/>
        </authorList>
    </citation>
    <scope>NUCLEOTIDE SEQUENCE</scope>
    <source>
        <strain evidence="4">Expedition CK06-06</strain>
    </source>
</reference>
<dbReference type="EMBL" id="BARW01014537">
    <property type="protein sequence ID" value="GAI76896.1"/>
    <property type="molecule type" value="Genomic_DNA"/>
</dbReference>
<keyword evidence="3" id="KW-0472">Membrane</keyword>